<organism evidence="1">
    <name type="scientific">anaerobic digester metagenome</name>
    <dbReference type="NCBI Taxonomy" id="1263854"/>
    <lineage>
        <taxon>unclassified sequences</taxon>
        <taxon>metagenomes</taxon>
        <taxon>ecological metagenomes</taxon>
    </lineage>
</organism>
<protein>
    <recommendedName>
        <fullName evidence="2">Quinate 5-dehydrogenase</fullName>
    </recommendedName>
</protein>
<sequence>MKRVVSVSLGSPRRNQDLELEVSGSRLMVQRVGAGGNLEYMAQILKDLDGKVDALGLGGINLTLRAGRRRYLLRDGVRLAAQVRATPLVDGSGFKDTVERDLVLYLQEKLGWPRRGQVVLMVSALDRYGLAEALELAGCRLIIGDALFALGLPAPFYSLALFRAAAYATLPFLCRLPIGFLYPLGEKQEQVRPRFERFYRRAEIIAGDFHFIRYHLPSDLSGKDIITSTITAGDVQELKKRGVRWLVTPGPSFSGRSFGSNVLEAICVALLDQPGVTDPELYPALLYRIGWEPRIEKLN</sequence>
<dbReference type="AlphaFoldDB" id="A0A485LYQ8"/>
<reference evidence="1" key="1">
    <citation type="submission" date="2019-03" db="EMBL/GenBank/DDBJ databases">
        <authorList>
            <person name="Hao L."/>
        </authorList>
    </citation>
    <scope>NUCLEOTIDE SEQUENCE</scope>
</reference>
<evidence type="ECO:0000313" key="1">
    <source>
        <dbReference type="EMBL" id="VFU11317.1"/>
    </source>
</evidence>
<evidence type="ECO:0008006" key="2">
    <source>
        <dbReference type="Google" id="ProtNLM"/>
    </source>
</evidence>
<dbReference type="EMBL" id="CAADRN010000015">
    <property type="protein sequence ID" value="VFU11317.1"/>
    <property type="molecule type" value="Genomic_DNA"/>
</dbReference>
<proteinExistence type="predicted"/>
<gene>
    <name evidence="1" type="ORF">SCFA_1110002</name>
</gene>
<name>A0A485LYQ8_9ZZZZ</name>
<accession>A0A485LYQ8</accession>